<proteinExistence type="predicted"/>
<feature type="compositionally biased region" description="Basic residues" evidence="1">
    <location>
        <begin position="69"/>
        <end position="93"/>
    </location>
</feature>
<organism evidence="2">
    <name type="scientific">uncultured Pseudonocardia sp</name>
    <dbReference type="NCBI Taxonomy" id="211455"/>
    <lineage>
        <taxon>Bacteria</taxon>
        <taxon>Bacillati</taxon>
        <taxon>Actinomycetota</taxon>
        <taxon>Actinomycetes</taxon>
        <taxon>Pseudonocardiales</taxon>
        <taxon>Pseudonocardiaceae</taxon>
        <taxon>Pseudonocardia</taxon>
        <taxon>environmental samples</taxon>
    </lineage>
</organism>
<feature type="compositionally biased region" description="Basic residues" evidence="1">
    <location>
        <begin position="149"/>
        <end position="158"/>
    </location>
</feature>
<feature type="compositionally biased region" description="Basic and acidic residues" evidence="1">
    <location>
        <begin position="127"/>
        <end position="148"/>
    </location>
</feature>
<accession>A0A6J4N8B7</accession>
<feature type="non-terminal residue" evidence="2">
    <location>
        <position position="167"/>
    </location>
</feature>
<dbReference type="EMBL" id="CADCUS010000012">
    <property type="protein sequence ID" value="CAA9377941.1"/>
    <property type="molecule type" value="Genomic_DNA"/>
</dbReference>
<reference evidence="2" key="1">
    <citation type="submission" date="2020-02" db="EMBL/GenBank/DDBJ databases">
        <authorList>
            <person name="Meier V. D."/>
        </authorList>
    </citation>
    <scope>NUCLEOTIDE SEQUENCE</scope>
    <source>
        <strain evidence="2">AVDCRST_MAG66</strain>
    </source>
</reference>
<gene>
    <name evidence="2" type="ORF">AVDCRST_MAG66-94</name>
</gene>
<dbReference type="AlphaFoldDB" id="A0A6J4N8B7"/>
<feature type="compositionally biased region" description="Gly residues" evidence="1">
    <location>
        <begin position="31"/>
        <end position="40"/>
    </location>
</feature>
<protein>
    <submittedName>
        <fullName evidence="2">Uncharacterized protein</fullName>
    </submittedName>
</protein>
<evidence type="ECO:0000256" key="1">
    <source>
        <dbReference type="SAM" id="MobiDB-lite"/>
    </source>
</evidence>
<name>A0A6J4N8B7_9PSEU</name>
<feature type="compositionally biased region" description="Basic residues" evidence="1">
    <location>
        <begin position="14"/>
        <end position="30"/>
    </location>
</feature>
<sequence>ARDPRTAGAGRPAVPRHHRHDDRHPGRGGRRGGGGVGGLRGDPPVPGGRGLGPRRAAGRCRPDRGAGHGVHRRLARPGPRRRVRRGRRAHRPLPRGAQRVPGVGQPGPAVHRGRRHHPGRVGLRGAEAVDDRPGARDGHALRAEDLQARRRRVRRARARPPPADHPL</sequence>
<feature type="region of interest" description="Disordered" evidence="1">
    <location>
        <begin position="1"/>
        <end position="167"/>
    </location>
</feature>
<evidence type="ECO:0000313" key="2">
    <source>
        <dbReference type="EMBL" id="CAA9377941.1"/>
    </source>
</evidence>
<feature type="non-terminal residue" evidence="2">
    <location>
        <position position="1"/>
    </location>
</feature>